<feature type="compositionally biased region" description="Polar residues" evidence="1">
    <location>
        <begin position="44"/>
        <end position="54"/>
    </location>
</feature>
<dbReference type="AlphaFoldDB" id="A0A8S0V986"/>
<evidence type="ECO:0000313" key="2">
    <source>
        <dbReference type="EMBL" id="CAA3028246.1"/>
    </source>
</evidence>
<keyword evidence="3" id="KW-1185">Reference proteome</keyword>
<feature type="region of interest" description="Disordered" evidence="1">
    <location>
        <begin position="1"/>
        <end position="56"/>
    </location>
</feature>
<dbReference type="EMBL" id="CACTIH010009246">
    <property type="protein sequence ID" value="CAA3028246.1"/>
    <property type="molecule type" value="Genomic_DNA"/>
</dbReference>
<feature type="compositionally biased region" description="Polar residues" evidence="1">
    <location>
        <begin position="15"/>
        <end position="30"/>
    </location>
</feature>
<dbReference type="Proteomes" id="UP000594638">
    <property type="component" value="Unassembled WGS sequence"/>
</dbReference>
<evidence type="ECO:0000313" key="3">
    <source>
        <dbReference type="Proteomes" id="UP000594638"/>
    </source>
</evidence>
<name>A0A8S0V986_OLEEU</name>
<protein>
    <submittedName>
        <fullName evidence="2">Uncharacterized protein</fullName>
    </submittedName>
</protein>
<organism evidence="2 3">
    <name type="scientific">Olea europaea subsp. europaea</name>
    <dbReference type="NCBI Taxonomy" id="158383"/>
    <lineage>
        <taxon>Eukaryota</taxon>
        <taxon>Viridiplantae</taxon>
        <taxon>Streptophyta</taxon>
        <taxon>Embryophyta</taxon>
        <taxon>Tracheophyta</taxon>
        <taxon>Spermatophyta</taxon>
        <taxon>Magnoliopsida</taxon>
        <taxon>eudicotyledons</taxon>
        <taxon>Gunneridae</taxon>
        <taxon>Pentapetalae</taxon>
        <taxon>asterids</taxon>
        <taxon>lamiids</taxon>
        <taxon>Lamiales</taxon>
        <taxon>Oleaceae</taxon>
        <taxon>Oleeae</taxon>
        <taxon>Olea</taxon>
    </lineage>
</organism>
<proteinExistence type="predicted"/>
<evidence type="ECO:0000256" key="1">
    <source>
        <dbReference type="SAM" id="MobiDB-lite"/>
    </source>
</evidence>
<comment type="caution">
    <text evidence="2">The sequence shown here is derived from an EMBL/GenBank/DDBJ whole genome shotgun (WGS) entry which is preliminary data.</text>
</comment>
<reference evidence="2 3" key="1">
    <citation type="submission" date="2019-12" db="EMBL/GenBank/DDBJ databases">
        <authorList>
            <person name="Alioto T."/>
            <person name="Alioto T."/>
            <person name="Gomez Garrido J."/>
        </authorList>
    </citation>
    <scope>NUCLEOTIDE SEQUENCE [LARGE SCALE GENOMIC DNA]</scope>
</reference>
<feature type="non-terminal residue" evidence="2">
    <location>
        <position position="1"/>
    </location>
</feature>
<gene>
    <name evidence="2" type="ORF">OLEA9_A007319</name>
</gene>
<sequence length="78" mass="8427">VLTNLMGALNRASRETTNPSASQEASQSLISFAGRLSDVDRQPTDSSPSSTNGALTGIDRPIRRWVDRHASLLILTFT</sequence>
<accession>A0A8S0V986</accession>
<dbReference type="Gramene" id="OE9A007319T1">
    <property type="protein sequence ID" value="OE9A007319C1"/>
    <property type="gene ID" value="OE9A007319"/>
</dbReference>